<dbReference type="GO" id="GO:0016627">
    <property type="term" value="F:oxidoreductase activity, acting on the CH-CH group of donors"/>
    <property type="evidence" value="ECO:0007669"/>
    <property type="project" value="InterPro"/>
</dbReference>
<evidence type="ECO:0000256" key="2">
    <source>
        <dbReference type="ARBA" id="ARBA00004725"/>
    </source>
</evidence>
<dbReference type="AlphaFoldDB" id="A0A2H0KBH9"/>
<feature type="domain" description="Dihydroorotate dehydrogenase catalytic" evidence="7">
    <location>
        <begin position="49"/>
        <end position="331"/>
    </location>
</feature>
<dbReference type="GO" id="GO:0005737">
    <property type="term" value="C:cytoplasm"/>
    <property type="evidence" value="ECO:0007669"/>
    <property type="project" value="InterPro"/>
</dbReference>
<proteinExistence type="predicted"/>
<evidence type="ECO:0000256" key="5">
    <source>
        <dbReference type="ARBA" id="ARBA00022975"/>
    </source>
</evidence>
<dbReference type="SUPFAM" id="SSF51395">
    <property type="entry name" value="FMN-linked oxidoreductases"/>
    <property type="match status" value="1"/>
</dbReference>
<name>A0A2H0KBH9_9BACT</name>
<sequence length="356" mass="38836">MKLCGIEFSNVLQASGATNFYGHGRGRGHGWWYHKILAPFGLRWNHSGVVTKTTTLLPRAGNMPLKNDGVTPKEWIPRCIVVNRAKQAVLNAVGLSGPGLDFLLSSGKWKEIRYPFFISIMSLAETREERHAEYSVIFGKLAYAKAKGGFRADFGVQVNLSCPNGGLDPDALIDEAVPTLECAGQYLPDTVPVMPKFGPEAHPESMLRIVKHPRCSALCFSNTLPFGKHPTWVKETSPVDWKGIFGTDDPKESPIARRFPGFAGGLSGAPLLPFVIEWVRAVRALSITTPINAGGGILSGNDAGHVFDEGADSIFLGSIAMLAPTQVQKTIQTAHNYVRLRQRKLGIDPRAMTYNV</sequence>
<keyword evidence="5" id="KW-0665">Pyrimidine biosynthesis</keyword>
<keyword evidence="6" id="KW-0560">Oxidoreductase</keyword>
<dbReference type="GO" id="GO:0006221">
    <property type="term" value="P:pyrimidine nucleotide biosynthetic process"/>
    <property type="evidence" value="ECO:0007669"/>
    <property type="project" value="UniProtKB-KW"/>
</dbReference>
<dbReference type="PANTHER" id="PTHR48109">
    <property type="entry name" value="DIHYDROOROTATE DEHYDROGENASE (QUINONE), MITOCHONDRIAL-RELATED"/>
    <property type="match status" value="1"/>
</dbReference>
<comment type="pathway">
    <text evidence="2">Pyrimidine metabolism; UMP biosynthesis via de novo pathway.</text>
</comment>
<evidence type="ECO:0000259" key="7">
    <source>
        <dbReference type="Pfam" id="PF01180"/>
    </source>
</evidence>
<evidence type="ECO:0000256" key="4">
    <source>
        <dbReference type="ARBA" id="ARBA00022643"/>
    </source>
</evidence>
<dbReference type="EMBL" id="PCVG01000041">
    <property type="protein sequence ID" value="PIQ68611.1"/>
    <property type="molecule type" value="Genomic_DNA"/>
</dbReference>
<dbReference type="Gene3D" id="3.20.20.70">
    <property type="entry name" value="Aldolase class I"/>
    <property type="match status" value="1"/>
</dbReference>
<evidence type="ECO:0000313" key="8">
    <source>
        <dbReference type="EMBL" id="PIQ68611.1"/>
    </source>
</evidence>
<dbReference type="Pfam" id="PF01180">
    <property type="entry name" value="DHO_dh"/>
    <property type="match status" value="1"/>
</dbReference>
<reference evidence="8 9" key="1">
    <citation type="submission" date="2017-09" db="EMBL/GenBank/DDBJ databases">
        <title>Depth-based differentiation of microbial function through sediment-hosted aquifers and enrichment of novel symbionts in the deep terrestrial subsurface.</title>
        <authorList>
            <person name="Probst A.J."/>
            <person name="Ladd B."/>
            <person name="Jarett J.K."/>
            <person name="Geller-Mcgrath D.E."/>
            <person name="Sieber C.M."/>
            <person name="Emerson J.B."/>
            <person name="Anantharaman K."/>
            <person name="Thomas B.C."/>
            <person name="Malmstrom R."/>
            <person name="Stieglmeier M."/>
            <person name="Klingl A."/>
            <person name="Woyke T."/>
            <person name="Ryan C.M."/>
            <person name="Banfield J.F."/>
        </authorList>
    </citation>
    <scope>NUCLEOTIDE SEQUENCE [LARGE SCALE GENOMIC DNA]</scope>
    <source>
        <strain evidence="8">CG11_big_fil_rev_8_21_14_0_20_46_11</strain>
    </source>
</reference>
<comment type="cofactor">
    <cofactor evidence="1">
        <name>FMN</name>
        <dbReference type="ChEBI" id="CHEBI:58210"/>
    </cofactor>
</comment>
<comment type="caution">
    <text evidence="8">The sequence shown here is derived from an EMBL/GenBank/DDBJ whole genome shotgun (WGS) entry which is preliminary data.</text>
</comment>
<keyword evidence="4" id="KW-0288">FMN</keyword>
<evidence type="ECO:0000313" key="9">
    <source>
        <dbReference type="Proteomes" id="UP000229342"/>
    </source>
</evidence>
<dbReference type="InterPro" id="IPR050074">
    <property type="entry name" value="DHO_dehydrogenase"/>
</dbReference>
<dbReference type="Proteomes" id="UP000229342">
    <property type="component" value="Unassembled WGS sequence"/>
</dbReference>
<evidence type="ECO:0000256" key="1">
    <source>
        <dbReference type="ARBA" id="ARBA00001917"/>
    </source>
</evidence>
<evidence type="ECO:0000256" key="3">
    <source>
        <dbReference type="ARBA" id="ARBA00022630"/>
    </source>
</evidence>
<keyword evidence="3" id="KW-0285">Flavoprotein</keyword>
<protein>
    <recommendedName>
        <fullName evidence="7">Dihydroorotate dehydrogenase catalytic domain-containing protein</fullName>
    </recommendedName>
</protein>
<evidence type="ECO:0000256" key="6">
    <source>
        <dbReference type="ARBA" id="ARBA00023002"/>
    </source>
</evidence>
<gene>
    <name evidence="8" type="ORF">COV91_03225</name>
</gene>
<accession>A0A2H0KBH9</accession>
<dbReference type="InterPro" id="IPR013785">
    <property type="entry name" value="Aldolase_TIM"/>
</dbReference>
<organism evidence="8 9">
    <name type="scientific">Candidatus Taylorbacteria bacterium CG11_big_fil_rev_8_21_14_0_20_46_11</name>
    <dbReference type="NCBI Taxonomy" id="1975025"/>
    <lineage>
        <taxon>Bacteria</taxon>
        <taxon>Candidatus Tayloriibacteriota</taxon>
    </lineage>
</organism>
<dbReference type="InterPro" id="IPR005720">
    <property type="entry name" value="Dihydroorotate_DH_cat"/>
</dbReference>